<dbReference type="KEGG" id="csr:Cspa_c02660"/>
<keyword evidence="2" id="KW-0813">Transport</keyword>
<dbReference type="GO" id="GO:0005886">
    <property type="term" value="C:plasma membrane"/>
    <property type="evidence" value="ECO:0007669"/>
    <property type="project" value="UniProtKB-SubCell"/>
</dbReference>
<sequence>MKKKIKRFDIVLVIIMTIIALVTIYPFLNVLAISLNDASDTVKGGIHIWPRSLTIQNYKEIFEGSSKLPQGLLISVLRTVVGTITGVLASAMVAFVLSRREFIFNKFVTILFVLTMYVSGGLIPEYMLIKNLGLVNNFAVYILPGLISAFNVIVIRSFIDGLPPALNESAMIDGANDFVIFTKIVLPLCLPVIATVALFIAVGQWNSWFDTYLYARQSDGLTTLQYELMKVMSTANASAKVDPNSVALQAAAVNPESIKMAITMVATGPILLVYPFVQKYFVTGMTLGAVKS</sequence>
<keyword evidence="5 7" id="KW-1133">Transmembrane helix</keyword>
<dbReference type="HOGENOM" id="CLU_016047_1_0_9"/>
<evidence type="ECO:0000259" key="8">
    <source>
        <dbReference type="PROSITE" id="PS50928"/>
    </source>
</evidence>
<feature type="transmembrane region" description="Helical" evidence="7">
    <location>
        <begin position="12"/>
        <end position="35"/>
    </location>
</feature>
<dbReference type="PANTHER" id="PTHR43744:SF9">
    <property type="entry name" value="POLYGALACTURONAN_RHAMNOGALACTURONAN TRANSPORT SYSTEM PERMEASE PROTEIN YTCP"/>
    <property type="match status" value="1"/>
</dbReference>
<feature type="transmembrane region" description="Helical" evidence="7">
    <location>
        <begin position="138"/>
        <end position="159"/>
    </location>
</feature>
<evidence type="ECO:0000256" key="4">
    <source>
        <dbReference type="ARBA" id="ARBA00022692"/>
    </source>
</evidence>
<dbReference type="OrthoDB" id="157184at2"/>
<evidence type="ECO:0000256" key="6">
    <source>
        <dbReference type="ARBA" id="ARBA00023136"/>
    </source>
</evidence>
<feature type="transmembrane region" description="Helical" evidence="7">
    <location>
        <begin position="107"/>
        <end position="126"/>
    </location>
</feature>
<feature type="transmembrane region" description="Helical" evidence="7">
    <location>
        <begin position="72"/>
        <end position="95"/>
    </location>
</feature>
<feature type="transmembrane region" description="Helical" evidence="7">
    <location>
        <begin position="180"/>
        <end position="202"/>
    </location>
</feature>
<dbReference type="CDD" id="cd06261">
    <property type="entry name" value="TM_PBP2"/>
    <property type="match status" value="1"/>
</dbReference>
<dbReference type="EMBL" id="CP004121">
    <property type="protein sequence ID" value="AGF54084.1"/>
    <property type="molecule type" value="Genomic_DNA"/>
</dbReference>
<evidence type="ECO:0000313" key="9">
    <source>
        <dbReference type="EMBL" id="AGF54084.1"/>
    </source>
</evidence>
<keyword evidence="10" id="KW-1185">Reference proteome</keyword>
<dbReference type="AlphaFoldDB" id="M1M7Z8"/>
<gene>
    <name evidence="9" type="ORF">Cspa_c02660</name>
</gene>
<protein>
    <submittedName>
        <fullName evidence="9">Carbohydrate ABC transporter membrane protein 2, CUT1 family</fullName>
    </submittedName>
</protein>
<dbReference type="STRING" id="36745.CLSAP_02630"/>
<proteinExistence type="predicted"/>
<reference evidence="9 10" key="1">
    <citation type="submission" date="2013-02" db="EMBL/GenBank/DDBJ databases">
        <title>Genome sequence of Clostridium saccharoperbutylacetonicum N1-4(HMT).</title>
        <authorList>
            <person name="Poehlein A."/>
            <person name="Daniel R."/>
        </authorList>
    </citation>
    <scope>NUCLEOTIDE SEQUENCE [LARGE SCALE GENOMIC DNA]</scope>
    <source>
        <strain evidence="10">N1-4(HMT)</strain>
    </source>
</reference>
<dbReference type="Gene3D" id="1.10.3720.10">
    <property type="entry name" value="MetI-like"/>
    <property type="match status" value="1"/>
</dbReference>
<keyword evidence="4 7" id="KW-0812">Transmembrane</keyword>
<evidence type="ECO:0000256" key="2">
    <source>
        <dbReference type="ARBA" id="ARBA00022448"/>
    </source>
</evidence>
<organism evidence="9 10">
    <name type="scientific">Clostridium saccharoperbutylacetonicum N1-4(HMT)</name>
    <dbReference type="NCBI Taxonomy" id="931276"/>
    <lineage>
        <taxon>Bacteria</taxon>
        <taxon>Bacillati</taxon>
        <taxon>Bacillota</taxon>
        <taxon>Clostridia</taxon>
        <taxon>Eubacteriales</taxon>
        <taxon>Clostridiaceae</taxon>
        <taxon>Clostridium</taxon>
    </lineage>
</organism>
<keyword evidence="3" id="KW-1003">Cell membrane</keyword>
<name>M1M7Z8_9CLOT</name>
<dbReference type="PATRIC" id="fig|931276.5.peg.242"/>
<dbReference type="Proteomes" id="UP000011728">
    <property type="component" value="Chromosome"/>
</dbReference>
<dbReference type="InterPro" id="IPR000515">
    <property type="entry name" value="MetI-like"/>
</dbReference>
<evidence type="ECO:0000256" key="5">
    <source>
        <dbReference type="ARBA" id="ARBA00022989"/>
    </source>
</evidence>
<dbReference type="PANTHER" id="PTHR43744">
    <property type="entry name" value="ABC TRANSPORTER PERMEASE PROTEIN MG189-RELATED-RELATED"/>
    <property type="match status" value="1"/>
</dbReference>
<comment type="subcellular location">
    <subcellularLocation>
        <location evidence="1">Cell membrane</location>
        <topology evidence="1">Multi-pass membrane protein</topology>
    </subcellularLocation>
</comment>
<feature type="domain" description="ABC transmembrane type-1" evidence="8">
    <location>
        <begin position="72"/>
        <end position="266"/>
    </location>
</feature>
<evidence type="ECO:0000256" key="7">
    <source>
        <dbReference type="SAM" id="Phobius"/>
    </source>
</evidence>
<evidence type="ECO:0000256" key="3">
    <source>
        <dbReference type="ARBA" id="ARBA00022475"/>
    </source>
</evidence>
<feature type="transmembrane region" description="Helical" evidence="7">
    <location>
        <begin position="258"/>
        <end position="277"/>
    </location>
</feature>
<dbReference type="eggNOG" id="COG0395">
    <property type="taxonomic scope" value="Bacteria"/>
</dbReference>
<dbReference type="SUPFAM" id="SSF161098">
    <property type="entry name" value="MetI-like"/>
    <property type="match status" value="1"/>
</dbReference>
<evidence type="ECO:0000256" key="1">
    <source>
        <dbReference type="ARBA" id="ARBA00004651"/>
    </source>
</evidence>
<dbReference type="PROSITE" id="PS50928">
    <property type="entry name" value="ABC_TM1"/>
    <property type="match status" value="1"/>
</dbReference>
<keyword evidence="6 7" id="KW-0472">Membrane</keyword>
<accession>M1M7Z8</accession>
<dbReference type="GO" id="GO:0055085">
    <property type="term" value="P:transmembrane transport"/>
    <property type="evidence" value="ECO:0007669"/>
    <property type="project" value="InterPro"/>
</dbReference>
<evidence type="ECO:0000313" key="10">
    <source>
        <dbReference type="Proteomes" id="UP000011728"/>
    </source>
</evidence>
<dbReference type="InterPro" id="IPR035906">
    <property type="entry name" value="MetI-like_sf"/>
</dbReference>